<keyword evidence="7 11" id="KW-1133">Transmembrane helix</keyword>
<evidence type="ECO:0000256" key="11">
    <source>
        <dbReference type="SAM" id="Phobius"/>
    </source>
</evidence>
<keyword evidence="14" id="KW-1185">Reference proteome</keyword>
<reference evidence="13 14" key="1">
    <citation type="submission" date="2022-08" db="EMBL/GenBank/DDBJ databases">
        <title>Reclassification of Massilia species as members of the genera Telluria, Duganella, Pseudoduganella, Mokoshia gen. nov. and Zemynaea gen. nov. using orthogonal and non-orthogonal genome-based approaches.</title>
        <authorList>
            <person name="Bowman J.P."/>
        </authorList>
    </citation>
    <scope>NUCLEOTIDE SEQUENCE [LARGE SCALE GENOMIC DNA]</scope>
    <source>
        <strain evidence="13 14">JCM 31606</strain>
    </source>
</reference>
<evidence type="ECO:0000313" key="14">
    <source>
        <dbReference type="Proteomes" id="UP001204621"/>
    </source>
</evidence>
<dbReference type="PROSITE" id="PS00409">
    <property type="entry name" value="PROKAR_NTER_METHYL"/>
    <property type="match status" value="1"/>
</dbReference>
<comment type="subcellular location">
    <subcellularLocation>
        <location evidence="1">Cell inner membrane</location>
        <topology evidence="1">Single-pass membrane protein</topology>
    </subcellularLocation>
</comment>
<evidence type="ECO:0000256" key="8">
    <source>
        <dbReference type="ARBA" id="ARBA00023136"/>
    </source>
</evidence>
<gene>
    <name evidence="13" type="ORF">NX778_03070</name>
</gene>
<evidence type="ECO:0000256" key="9">
    <source>
        <dbReference type="ARBA" id="ARBA00025772"/>
    </source>
</evidence>
<dbReference type="RefSeq" id="WP_258810204.1">
    <property type="nucleotide sequence ID" value="NZ_JANUGU010000001.1"/>
</dbReference>
<feature type="domain" description="General secretion pathway GspH" evidence="12">
    <location>
        <begin position="48"/>
        <end position="147"/>
    </location>
</feature>
<keyword evidence="8 11" id="KW-0472">Membrane</keyword>
<protein>
    <recommendedName>
        <fullName evidence="2">Type II secretion system protein H</fullName>
    </recommendedName>
    <alternativeName>
        <fullName evidence="10">General secretion pathway protein H</fullName>
    </alternativeName>
</protein>
<evidence type="ECO:0000256" key="3">
    <source>
        <dbReference type="ARBA" id="ARBA00022475"/>
    </source>
</evidence>
<evidence type="ECO:0000256" key="7">
    <source>
        <dbReference type="ARBA" id="ARBA00022989"/>
    </source>
</evidence>
<dbReference type="InterPro" id="IPR012902">
    <property type="entry name" value="N_methyl_site"/>
</dbReference>
<keyword evidence="6 11" id="KW-0812">Transmembrane</keyword>
<dbReference type="Proteomes" id="UP001204621">
    <property type="component" value="Unassembled WGS sequence"/>
</dbReference>
<evidence type="ECO:0000259" key="12">
    <source>
        <dbReference type="Pfam" id="PF12019"/>
    </source>
</evidence>
<dbReference type="SUPFAM" id="SSF54523">
    <property type="entry name" value="Pili subunits"/>
    <property type="match status" value="1"/>
</dbReference>
<evidence type="ECO:0000256" key="4">
    <source>
        <dbReference type="ARBA" id="ARBA00022481"/>
    </source>
</evidence>
<dbReference type="EMBL" id="JANUGU010000001">
    <property type="protein sequence ID" value="MCS0657041.1"/>
    <property type="molecule type" value="Genomic_DNA"/>
</dbReference>
<keyword evidence="5" id="KW-0997">Cell inner membrane</keyword>
<evidence type="ECO:0000256" key="6">
    <source>
        <dbReference type="ARBA" id="ARBA00022692"/>
    </source>
</evidence>
<dbReference type="Gene3D" id="3.55.40.10">
    <property type="entry name" value="minor pseudopilin epsh domain"/>
    <property type="match status" value="1"/>
</dbReference>
<dbReference type="InterPro" id="IPR022346">
    <property type="entry name" value="T2SS_GspH"/>
</dbReference>
<dbReference type="NCBIfam" id="TIGR02532">
    <property type="entry name" value="IV_pilin_GFxxxE"/>
    <property type="match status" value="1"/>
</dbReference>
<evidence type="ECO:0000256" key="5">
    <source>
        <dbReference type="ARBA" id="ARBA00022519"/>
    </source>
</evidence>
<feature type="transmembrane region" description="Helical" evidence="11">
    <location>
        <begin position="16"/>
        <end position="39"/>
    </location>
</feature>
<comment type="caution">
    <text evidence="13">The sequence shown here is derived from an EMBL/GenBank/DDBJ whole genome shotgun (WGS) entry which is preliminary data.</text>
</comment>
<comment type="similarity">
    <text evidence="9">Belongs to the GSP H family.</text>
</comment>
<keyword evidence="3" id="KW-1003">Cell membrane</keyword>
<keyword evidence="4" id="KW-0488">Methylation</keyword>
<dbReference type="InterPro" id="IPR045584">
    <property type="entry name" value="Pilin-like"/>
</dbReference>
<evidence type="ECO:0000256" key="1">
    <source>
        <dbReference type="ARBA" id="ARBA00004377"/>
    </source>
</evidence>
<evidence type="ECO:0000313" key="13">
    <source>
        <dbReference type="EMBL" id="MCS0657041.1"/>
    </source>
</evidence>
<name>A0ABT2CSV2_9BURK</name>
<evidence type="ECO:0000256" key="2">
    <source>
        <dbReference type="ARBA" id="ARBA00021549"/>
    </source>
</evidence>
<accession>A0ABT2CSV2</accession>
<dbReference type="Pfam" id="PF07963">
    <property type="entry name" value="N_methyl"/>
    <property type="match status" value="1"/>
</dbReference>
<proteinExistence type="inferred from homology"/>
<dbReference type="Pfam" id="PF12019">
    <property type="entry name" value="GspH"/>
    <property type="match status" value="1"/>
</dbReference>
<organism evidence="13 14">
    <name type="scientific">Massilia terrae</name>
    <dbReference type="NCBI Taxonomy" id="1811224"/>
    <lineage>
        <taxon>Bacteria</taxon>
        <taxon>Pseudomonadati</taxon>
        <taxon>Pseudomonadota</taxon>
        <taxon>Betaproteobacteria</taxon>
        <taxon>Burkholderiales</taxon>
        <taxon>Oxalobacteraceae</taxon>
        <taxon>Telluria group</taxon>
        <taxon>Massilia</taxon>
    </lineage>
</organism>
<evidence type="ECO:0000256" key="10">
    <source>
        <dbReference type="ARBA" id="ARBA00030775"/>
    </source>
</evidence>
<sequence>MVNRLAAARGFTLPELLTVVAIIGILAAVGAPSITTLVANQRVRSAGSELLQSLTRARSEAIKRNMEVTLQPASGTTWQGGWHIPNPSDTGHPIEVHGAVPAATITGPASVVYQANGRVRGSDGPMSFDVSAARATMHRCVGVDLSGRPYQKHEAC</sequence>